<dbReference type="SMART" id="SM01079">
    <property type="entry name" value="CHASE"/>
    <property type="match status" value="1"/>
</dbReference>
<dbReference type="InterPro" id="IPR006189">
    <property type="entry name" value="CHASE_dom"/>
</dbReference>
<dbReference type="SMART" id="SM00267">
    <property type="entry name" value="GGDEF"/>
    <property type="match status" value="1"/>
</dbReference>
<proteinExistence type="predicted"/>
<dbReference type="Gene3D" id="3.30.70.270">
    <property type="match status" value="1"/>
</dbReference>
<evidence type="ECO:0000256" key="4">
    <source>
        <dbReference type="ARBA" id="ARBA00023136"/>
    </source>
</evidence>
<name>A0ABX7YS69_9GAMM</name>
<evidence type="ECO:0000256" key="1">
    <source>
        <dbReference type="ARBA" id="ARBA00004370"/>
    </source>
</evidence>
<dbReference type="NCBIfam" id="TIGR00254">
    <property type="entry name" value="GGDEF"/>
    <property type="match status" value="1"/>
</dbReference>
<dbReference type="InterPro" id="IPR052163">
    <property type="entry name" value="DGC-Regulatory_Protein"/>
</dbReference>
<dbReference type="PANTHER" id="PTHR46663:SF2">
    <property type="entry name" value="GGDEF DOMAIN-CONTAINING PROTEIN"/>
    <property type="match status" value="1"/>
</dbReference>
<dbReference type="InterPro" id="IPR043128">
    <property type="entry name" value="Rev_trsase/Diguanyl_cyclase"/>
</dbReference>
<dbReference type="InterPro" id="IPR000160">
    <property type="entry name" value="GGDEF_dom"/>
</dbReference>
<keyword evidence="3 5" id="KW-1133">Transmembrane helix</keyword>
<keyword evidence="9" id="KW-1185">Reference proteome</keyword>
<organism evidence="8 9">
    <name type="scientific">Shewanella yunxiaonensis</name>
    <dbReference type="NCBI Taxonomy" id="2829809"/>
    <lineage>
        <taxon>Bacteria</taxon>
        <taxon>Pseudomonadati</taxon>
        <taxon>Pseudomonadota</taxon>
        <taxon>Gammaproteobacteria</taxon>
        <taxon>Alteromonadales</taxon>
        <taxon>Shewanellaceae</taxon>
        <taxon>Shewanella</taxon>
    </lineage>
</organism>
<dbReference type="Proteomes" id="UP000679575">
    <property type="component" value="Chromosome"/>
</dbReference>
<dbReference type="PANTHER" id="PTHR46663">
    <property type="entry name" value="DIGUANYLATE CYCLASE DGCT-RELATED"/>
    <property type="match status" value="1"/>
</dbReference>
<dbReference type="Pfam" id="PF00990">
    <property type="entry name" value="GGDEF"/>
    <property type="match status" value="1"/>
</dbReference>
<evidence type="ECO:0000313" key="9">
    <source>
        <dbReference type="Proteomes" id="UP000679575"/>
    </source>
</evidence>
<dbReference type="Pfam" id="PF03924">
    <property type="entry name" value="CHASE"/>
    <property type="match status" value="1"/>
</dbReference>
<dbReference type="PROSITE" id="PS50839">
    <property type="entry name" value="CHASE"/>
    <property type="match status" value="1"/>
</dbReference>
<dbReference type="PROSITE" id="PS50887">
    <property type="entry name" value="GGDEF"/>
    <property type="match status" value="1"/>
</dbReference>
<evidence type="ECO:0000256" key="2">
    <source>
        <dbReference type="ARBA" id="ARBA00022692"/>
    </source>
</evidence>
<feature type="domain" description="GGDEF" evidence="7">
    <location>
        <begin position="324"/>
        <end position="456"/>
    </location>
</feature>
<keyword evidence="2 5" id="KW-0812">Transmembrane</keyword>
<dbReference type="CDD" id="cd01949">
    <property type="entry name" value="GGDEF"/>
    <property type="match status" value="1"/>
</dbReference>
<protein>
    <submittedName>
        <fullName evidence="8">Sensor domain-containing diguanylate cyclase</fullName>
    </submittedName>
</protein>
<dbReference type="Gene3D" id="3.30.450.350">
    <property type="entry name" value="CHASE domain"/>
    <property type="match status" value="1"/>
</dbReference>
<gene>
    <name evidence="8" type="ORF">KDN34_13610</name>
</gene>
<keyword evidence="4 5" id="KW-0472">Membrane</keyword>
<dbReference type="EMBL" id="CP073587">
    <property type="protein sequence ID" value="QUN05225.1"/>
    <property type="molecule type" value="Genomic_DNA"/>
</dbReference>
<dbReference type="SUPFAM" id="SSF55073">
    <property type="entry name" value="Nucleotide cyclase"/>
    <property type="match status" value="1"/>
</dbReference>
<evidence type="ECO:0000313" key="8">
    <source>
        <dbReference type="EMBL" id="QUN05225.1"/>
    </source>
</evidence>
<evidence type="ECO:0000259" key="7">
    <source>
        <dbReference type="PROSITE" id="PS50887"/>
    </source>
</evidence>
<feature type="transmembrane region" description="Helical" evidence="5">
    <location>
        <begin position="265"/>
        <end position="285"/>
    </location>
</feature>
<evidence type="ECO:0000259" key="6">
    <source>
        <dbReference type="PROSITE" id="PS50839"/>
    </source>
</evidence>
<reference evidence="8 9" key="1">
    <citation type="submission" date="2021-04" db="EMBL/GenBank/DDBJ databases">
        <title>Novel species identification of genus Shewanella.</title>
        <authorList>
            <person name="Liu G."/>
        </authorList>
    </citation>
    <scope>NUCLEOTIDE SEQUENCE [LARGE SCALE GENOMIC DNA]</scope>
    <source>
        <strain evidence="8 9">FJAT-54481</strain>
    </source>
</reference>
<feature type="domain" description="CHASE" evidence="6">
    <location>
        <begin position="111"/>
        <end position="248"/>
    </location>
</feature>
<dbReference type="RefSeq" id="WP_212594260.1">
    <property type="nucleotide sequence ID" value="NZ_CP073587.1"/>
</dbReference>
<dbReference type="InterPro" id="IPR042240">
    <property type="entry name" value="CHASE_sf"/>
</dbReference>
<sequence length="456" mass="51120">MSSQMSQKEKLFFLLFTLVFFCLSVLIVNTVTQVFVAKEINYKKEEIKGHLALVRSNIEAIIFKDTYLADSLATVVTLDPAFAIKNWSMIAGKLVQKAQYVRNVGLAPDNIISHIYPVAGNESAIGFDFRTKPEQLKTVLLAKELQGVYIAGPLELVQGGVAIIARYPIFSDYPTNLDYWGTVSVVIDYDKLLDKSGIKYFKGASISLRKHAENLTNAGKIFYGDADNFKQPDVEYPINLPNGKWELGAKVDMKSIGNMMLTQRILNSLGGLTAILAYISIILLYRNYKYAHTAALHDELTHLPNRRFMMNLLGRTVTKGDDKALFTLLNVDLNDFKRVNDELGHEAGDELLRHVARQLKEHIRATDIVARIGGDEFIVILEGITDEAMAAHVIQKLRYQVEASALTWAGKQLHPSLSIGRAIYAGQKITVKQLLSEADQAMYAEKQKRKHADWVI</sequence>
<evidence type="ECO:0000256" key="3">
    <source>
        <dbReference type="ARBA" id="ARBA00022989"/>
    </source>
</evidence>
<evidence type="ECO:0000256" key="5">
    <source>
        <dbReference type="SAM" id="Phobius"/>
    </source>
</evidence>
<dbReference type="InterPro" id="IPR029787">
    <property type="entry name" value="Nucleotide_cyclase"/>
</dbReference>
<accession>A0ABX7YS69</accession>
<comment type="subcellular location">
    <subcellularLocation>
        <location evidence="1">Membrane</location>
    </subcellularLocation>
</comment>